<accession>A0A1D2YTE9</accession>
<dbReference type="InterPro" id="IPR029068">
    <property type="entry name" value="Glyas_Bleomycin-R_OHBP_Dase"/>
</dbReference>
<keyword evidence="3" id="KW-1185">Reference proteome</keyword>
<sequence>MKPVIDHFNRYVSNVNKFIDFYQDVLKYRLIDKGTKRNGKNYAILQGDGHELFISEKDNFKKVVDNFRHIGYYVENIDEMLEELKDKGYVENNKEVIVKRFSRQIYIKDPDGFEIL</sequence>
<gene>
    <name evidence="2" type="ORF">BHF71_10560</name>
</gene>
<evidence type="ECO:0000313" key="2">
    <source>
        <dbReference type="EMBL" id="OEF98960.1"/>
    </source>
</evidence>
<dbReference type="PANTHER" id="PTHR36113:SF1">
    <property type="entry name" value="GLYOXALASE_BLEOMYCIN RESISTANCE PROTEIN_DIOXYGENASE"/>
    <property type="match status" value="1"/>
</dbReference>
<name>A0A1D2YTE9_9BACI</name>
<proteinExistence type="predicted"/>
<dbReference type="PANTHER" id="PTHR36113">
    <property type="entry name" value="LYASE, PUTATIVE-RELATED-RELATED"/>
    <property type="match status" value="1"/>
</dbReference>
<dbReference type="InterPro" id="IPR004360">
    <property type="entry name" value="Glyas_Fos-R_dOase_dom"/>
</dbReference>
<reference evidence="2 3" key="1">
    <citation type="submission" date="2016-09" db="EMBL/GenBank/DDBJ databases">
        <title>Draft genome sequence for the type strain of Vulcanibacillus modesticaldus BR, a strictly anaerobic, moderately thermophilic, and nitrate-reducing bacterium from deep sea-hydrothermal vents of the Mid-Atlantic Ridge.</title>
        <authorList>
            <person name="Abin C.A."/>
            <person name="Hollibaugh J.T."/>
        </authorList>
    </citation>
    <scope>NUCLEOTIDE SEQUENCE [LARGE SCALE GENOMIC DNA]</scope>
    <source>
        <strain evidence="2 3">BR</strain>
    </source>
</reference>
<organism evidence="2 3">
    <name type="scientific">Vulcanibacillus modesticaldus</name>
    <dbReference type="NCBI Taxonomy" id="337097"/>
    <lineage>
        <taxon>Bacteria</taxon>
        <taxon>Bacillati</taxon>
        <taxon>Bacillota</taxon>
        <taxon>Bacilli</taxon>
        <taxon>Bacillales</taxon>
        <taxon>Bacillaceae</taxon>
        <taxon>Vulcanibacillus</taxon>
    </lineage>
</organism>
<dbReference type="InterPro" id="IPR051332">
    <property type="entry name" value="Fosfomycin_Res_Enzymes"/>
</dbReference>
<dbReference type="InterPro" id="IPR037523">
    <property type="entry name" value="VOC_core"/>
</dbReference>
<dbReference type="AlphaFoldDB" id="A0A1D2YTE9"/>
<dbReference type="PROSITE" id="PS51819">
    <property type="entry name" value="VOC"/>
    <property type="match status" value="1"/>
</dbReference>
<evidence type="ECO:0000259" key="1">
    <source>
        <dbReference type="PROSITE" id="PS51819"/>
    </source>
</evidence>
<comment type="caution">
    <text evidence="2">The sequence shown here is derived from an EMBL/GenBank/DDBJ whole genome shotgun (WGS) entry which is preliminary data.</text>
</comment>
<dbReference type="Proteomes" id="UP000243739">
    <property type="component" value="Unassembled WGS sequence"/>
</dbReference>
<evidence type="ECO:0000313" key="3">
    <source>
        <dbReference type="Proteomes" id="UP000243739"/>
    </source>
</evidence>
<dbReference type="Pfam" id="PF00903">
    <property type="entry name" value="Glyoxalase"/>
    <property type="match status" value="1"/>
</dbReference>
<dbReference type="EMBL" id="MIJF01000043">
    <property type="protein sequence ID" value="OEF98960.1"/>
    <property type="molecule type" value="Genomic_DNA"/>
</dbReference>
<dbReference type="SUPFAM" id="SSF54593">
    <property type="entry name" value="Glyoxalase/Bleomycin resistance protein/Dihydroxybiphenyl dioxygenase"/>
    <property type="match status" value="1"/>
</dbReference>
<feature type="domain" description="VOC" evidence="1">
    <location>
        <begin position="4"/>
        <end position="116"/>
    </location>
</feature>
<dbReference type="RefSeq" id="WP_069657178.1">
    <property type="nucleotide sequence ID" value="NZ_MIJF01000043.1"/>
</dbReference>
<protein>
    <recommendedName>
        <fullName evidence="1">VOC domain-containing protein</fullName>
    </recommendedName>
</protein>
<dbReference type="STRING" id="337097.BHF71_10560"/>
<dbReference type="Gene3D" id="3.10.180.10">
    <property type="entry name" value="2,3-Dihydroxybiphenyl 1,2-Dioxygenase, domain 1"/>
    <property type="match status" value="1"/>
</dbReference>